<protein>
    <recommendedName>
        <fullName evidence="4">Peptidase C1A papain C-terminal domain-containing protein</fullName>
    </recommendedName>
</protein>
<dbReference type="RefSeq" id="WP_189514334.1">
    <property type="nucleotide sequence ID" value="NZ_BMXG01000010.1"/>
</dbReference>
<sequence>MTFRRQMRRGARKLWKRVGPRPHPSQMLGLKPESTGLRQGGPLTLPEYQWQGSDAYSFTRDLSRNILDLIDYQWRTNACTGFSGRKALQILGAQYIEGAPPKWSAYQPYWLGRAEWGLESADGGAFVADIPRVLARDGAIPVRFMDDDYGPHDPPPPVPDSERWFVDGHFGFPLGNSIERERSIRGIWDALDHGLPVLCGIQTAHASSLPSVRSTGKFPMVNPARGTQPDHAICLVQGLTLNGERWFKFANSWGDAWGDRGFGYFPAEYFNHPELGCDPQTFSLKHKTSSFK</sequence>
<evidence type="ECO:0000313" key="3">
    <source>
        <dbReference type="Proteomes" id="UP000642829"/>
    </source>
</evidence>
<evidence type="ECO:0000313" key="2">
    <source>
        <dbReference type="EMBL" id="GHC02130.1"/>
    </source>
</evidence>
<reference evidence="2" key="1">
    <citation type="journal article" date="2014" name="Int. J. Syst. Evol. Microbiol.">
        <title>Complete genome sequence of Corynebacterium casei LMG S-19264T (=DSM 44701T), isolated from a smear-ripened cheese.</title>
        <authorList>
            <consortium name="US DOE Joint Genome Institute (JGI-PGF)"/>
            <person name="Walter F."/>
            <person name="Albersmeier A."/>
            <person name="Kalinowski J."/>
            <person name="Ruckert C."/>
        </authorList>
    </citation>
    <scope>NUCLEOTIDE SEQUENCE</scope>
    <source>
        <strain evidence="2">KCTC 12870</strain>
    </source>
</reference>
<organism evidence="2 3">
    <name type="scientific">Cerasicoccus arenae</name>
    <dbReference type="NCBI Taxonomy" id="424488"/>
    <lineage>
        <taxon>Bacteria</taxon>
        <taxon>Pseudomonadati</taxon>
        <taxon>Verrucomicrobiota</taxon>
        <taxon>Opitutia</taxon>
        <taxon>Puniceicoccales</taxon>
        <taxon>Cerasicoccaceae</taxon>
        <taxon>Cerasicoccus</taxon>
    </lineage>
</organism>
<dbReference type="Gene3D" id="3.90.70.10">
    <property type="entry name" value="Cysteine proteinases"/>
    <property type="match status" value="1"/>
</dbReference>
<dbReference type="SUPFAM" id="SSF54001">
    <property type="entry name" value="Cysteine proteinases"/>
    <property type="match status" value="1"/>
</dbReference>
<keyword evidence="3" id="KW-1185">Reference proteome</keyword>
<feature type="compositionally biased region" description="Basic residues" evidence="1">
    <location>
        <begin position="1"/>
        <end position="20"/>
    </location>
</feature>
<proteinExistence type="predicted"/>
<dbReference type="Proteomes" id="UP000642829">
    <property type="component" value="Unassembled WGS sequence"/>
</dbReference>
<accession>A0A8J3DC98</accession>
<name>A0A8J3DC98_9BACT</name>
<feature type="region of interest" description="Disordered" evidence="1">
    <location>
        <begin position="1"/>
        <end position="26"/>
    </location>
</feature>
<dbReference type="AlphaFoldDB" id="A0A8J3DC98"/>
<gene>
    <name evidence="2" type="ORF">GCM10007047_18310</name>
</gene>
<reference evidence="2" key="2">
    <citation type="submission" date="2020-09" db="EMBL/GenBank/DDBJ databases">
        <authorList>
            <person name="Sun Q."/>
            <person name="Kim S."/>
        </authorList>
    </citation>
    <scope>NUCLEOTIDE SEQUENCE</scope>
    <source>
        <strain evidence="2">KCTC 12870</strain>
    </source>
</reference>
<evidence type="ECO:0008006" key="4">
    <source>
        <dbReference type="Google" id="ProtNLM"/>
    </source>
</evidence>
<evidence type="ECO:0000256" key="1">
    <source>
        <dbReference type="SAM" id="MobiDB-lite"/>
    </source>
</evidence>
<dbReference type="EMBL" id="BMXG01000010">
    <property type="protein sequence ID" value="GHC02130.1"/>
    <property type="molecule type" value="Genomic_DNA"/>
</dbReference>
<comment type="caution">
    <text evidence="2">The sequence shown here is derived from an EMBL/GenBank/DDBJ whole genome shotgun (WGS) entry which is preliminary data.</text>
</comment>
<dbReference type="InterPro" id="IPR038765">
    <property type="entry name" value="Papain-like_cys_pep_sf"/>
</dbReference>